<reference evidence="2" key="1">
    <citation type="submission" date="2013-02" db="EMBL/GenBank/DDBJ databases">
        <authorList>
            <consortium name="The Broad Institute Genome Sequencing Platform"/>
            <person name="Cuomo C."/>
            <person name="Becnel J."/>
            <person name="Sanscrainte N."/>
            <person name="Walker B."/>
            <person name="Young S.K."/>
            <person name="Zeng Q."/>
            <person name="Gargeya S."/>
            <person name="Fitzgerald M."/>
            <person name="Haas B."/>
            <person name="Abouelleil A."/>
            <person name="Alvarado L."/>
            <person name="Arachchi H.M."/>
            <person name="Berlin A.M."/>
            <person name="Chapman S.B."/>
            <person name="Dewar J."/>
            <person name="Goldberg J."/>
            <person name="Griggs A."/>
            <person name="Gujja S."/>
            <person name="Hansen M."/>
            <person name="Howarth C."/>
            <person name="Imamovic A."/>
            <person name="Larimer J."/>
            <person name="McCowan C."/>
            <person name="Murphy C."/>
            <person name="Neiman D."/>
            <person name="Pearson M."/>
            <person name="Priest M."/>
            <person name="Roberts A."/>
            <person name="Saif S."/>
            <person name="Shea T."/>
            <person name="Sisk P."/>
            <person name="Sykes S."/>
            <person name="Wortman J."/>
            <person name="Nusbaum C."/>
            <person name="Birren B."/>
        </authorList>
    </citation>
    <scope>NUCLEOTIDE SEQUENCE [LARGE SCALE GENOMIC DNA]</scope>
    <source>
        <strain evidence="2">PRA339</strain>
    </source>
</reference>
<name>A0A059F160_9MICR</name>
<dbReference type="HOGENOM" id="CLU_1634958_0_0_1"/>
<keyword evidence="2" id="KW-1185">Reference proteome</keyword>
<evidence type="ECO:0000313" key="2">
    <source>
        <dbReference type="Proteomes" id="UP000030655"/>
    </source>
</evidence>
<gene>
    <name evidence="1" type="ORF">H312_01560</name>
</gene>
<dbReference type="EMBL" id="KK365153">
    <property type="protein sequence ID" value="KCZ81013.1"/>
    <property type="molecule type" value="Genomic_DNA"/>
</dbReference>
<reference evidence="1 2" key="2">
    <citation type="submission" date="2014-03" db="EMBL/GenBank/DDBJ databases">
        <title>The Genome Sequence of Anncaliia algerae insect isolate PRA339.</title>
        <authorList>
            <consortium name="The Broad Institute Genome Sequencing Platform"/>
            <consortium name="The Broad Institute Genome Sequencing Center for Infectious Disease"/>
            <person name="Cuomo C."/>
            <person name="Becnel J."/>
            <person name="Sanscrainte N."/>
            <person name="Walker B."/>
            <person name="Young S.K."/>
            <person name="Zeng Q."/>
            <person name="Gargeya S."/>
            <person name="Fitzgerald M."/>
            <person name="Haas B."/>
            <person name="Abouelleil A."/>
            <person name="Alvarado L."/>
            <person name="Arachchi H.M."/>
            <person name="Berlin A.M."/>
            <person name="Chapman S.B."/>
            <person name="Dewar J."/>
            <person name="Goldberg J."/>
            <person name="Griggs A."/>
            <person name="Gujja S."/>
            <person name="Hansen M."/>
            <person name="Howarth C."/>
            <person name="Imamovic A."/>
            <person name="Larimer J."/>
            <person name="McCowan C."/>
            <person name="Murphy C."/>
            <person name="Neiman D."/>
            <person name="Pearson M."/>
            <person name="Priest M."/>
            <person name="Roberts A."/>
            <person name="Saif S."/>
            <person name="Shea T."/>
            <person name="Sisk P."/>
            <person name="Sykes S."/>
            <person name="Wortman J."/>
            <person name="Nusbaum C."/>
            <person name="Birren B."/>
        </authorList>
    </citation>
    <scope>NUCLEOTIDE SEQUENCE [LARGE SCALE GENOMIC DNA]</scope>
    <source>
        <strain evidence="1 2">PRA339</strain>
    </source>
</reference>
<dbReference type="VEuPathDB" id="MicrosporidiaDB:H312_01560"/>
<sequence length="162" mass="19504">MGISNDQLRKKLDDASDLLVEDFIIQFEKEWDGWDESKKLQLIVAYLAGNVAKWFSVVRENVVTDVKSFISEYKGMFQIRADKNDSVKMKKKFEVLNRGLRPGKMEDDCWILFENQKGKKHQIRDRQRTICKKFDIRSSKKNRKRTQLKCWYRKLEQWMRSM</sequence>
<dbReference type="AlphaFoldDB" id="A0A059F160"/>
<organism evidence="1 2">
    <name type="scientific">Anncaliia algerae PRA339</name>
    <dbReference type="NCBI Taxonomy" id="1288291"/>
    <lineage>
        <taxon>Eukaryota</taxon>
        <taxon>Fungi</taxon>
        <taxon>Fungi incertae sedis</taxon>
        <taxon>Microsporidia</taxon>
        <taxon>Tubulinosematoidea</taxon>
        <taxon>Tubulinosematidae</taxon>
        <taxon>Anncaliia</taxon>
    </lineage>
</organism>
<protein>
    <recommendedName>
        <fullName evidence="3">Retrotransposon gag domain-containing protein</fullName>
    </recommendedName>
</protein>
<evidence type="ECO:0008006" key="3">
    <source>
        <dbReference type="Google" id="ProtNLM"/>
    </source>
</evidence>
<proteinExistence type="predicted"/>
<dbReference type="Proteomes" id="UP000030655">
    <property type="component" value="Unassembled WGS sequence"/>
</dbReference>
<evidence type="ECO:0000313" key="1">
    <source>
        <dbReference type="EMBL" id="KCZ81013.1"/>
    </source>
</evidence>
<accession>A0A059F160</accession>